<evidence type="ECO:0000313" key="3">
    <source>
        <dbReference type="Proteomes" id="UP000562492"/>
    </source>
</evidence>
<dbReference type="InterPro" id="IPR050276">
    <property type="entry name" value="MshD_Acetyltransferase"/>
</dbReference>
<dbReference type="PROSITE" id="PS51186">
    <property type="entry name" value="GNAT"/>
    <property type="match status" value="1"/>
</dbReference>
<dbReference type="Pfam" id="PF00583">
    <property type="entry name" value="Acetyltransf_1"/>
    <property type="match status" value="1"/>
</dbReference>
<dbReference type="CDD" id="cd04301">
    <property type="entry name" value="NAT_SF"/>
    <property type="match status" value="1"/>
</dbReference>
<dbReference type="Gene3D" id="3.40.630.30">
    <property type="match status" value="1"/>
</dbReference>
<feature type="domain" description="N-acetyltransferase" evidence="1">
    <location>
        <begin position="2"/>
        <end position="160"/>
    </location>
</feature>
<dbReference type="InterPro" id="IPR016181">
    <property type="entry name" value="Acyl_CoA_acyltransferase"/>
</dbReference>
<dbReference type="RefSeq" id="WP_184749451.1">
    <property type="nucleotide sequence ID" value="NZ_JACHKZ010000009.1"/>
</dbReference>
<accession>A0ABR6RF13</accession>
<evidence type="ECO:0000313" key="2">
    <source>
        <dbReference type="EMBL" id="MBB6577752.1"/>
    </source>
</evidence>
<dbReference type="InterPro" id="IPR000182">
    <property type="entry name" value="GNAT_dom"/>
</dbReference>
<keyword evidence="3" id="KW-1185">Reference proteome</keyword>
<reference evidence="2 3" key="1">
    <citation type="submission" date="2020-08" db="EMBL/GenBank/DDBJ databases">
        <title>Functional genomics of gut bacteria from endangered species of beetles.</title>
        <authorList>
            <person name="Carlos-Shanley C."/>
        </authorList>
    </citation>
    <scope>NUCLEOTIDE SEQUENCE [LARGE SCALE GENOMIC DNA]</scope>
    <source>
        <strain evidence="2 3">S00124</strain>
    </source>
</reference>
<proteinExistence type="predicted"/>
<protein>
    <submittedName>
        <fullName evidence="2">GNAT superfamily N-acetyltransferase</fullName>
    </submittedName>
</protein>
<gene>
    <name evidence="2" type="ORF">HNP33_001810</name>
</gene>
<dbReference type="PANTHER" id="PTHR43617">
    <property type="entry name" value="L-AMINO ACID N-ACETYLTRANSFERASE"/>
    <property type="match status" value="1"/>
</dbReference>
<dbReference type="EMBL" id="JACHKZ010000009">
    <property type="protein sequence ID" value="MBB6577752.1"/>
    <property type="molecule type" value="Genomic_DNA"/>
</dbReference>
<dbReference type="Proteomes" id="UP000562492">
    <property type="component" value="Unassembled WGS sequence"/>
</dbReference>
<name>A0ABR6RF13_9BURK</name>
<sequence length="165" mass="18013">MMQLCPLEADTSWAVQVRQLTIHPHQQPFIGDLDALLQSQQPGVSRHVMVQDGQTVGFFRLDAQFSASHPFAPEGALGLRSFFVGSNYQGQGLARQALQAMPAYIHHLGLPASQLYLTVNCKNDAAYQLYQRSGFVATGELYLGGSYGPQHIMYLALAVPAPAPQ</sequence>
<dbReference type="SUPFAM" id="SSF55729">
    <property type="entry name" value="Acyl-CoA N-acyltransferases (Nat)"/>
    <property type="match status" value="1"/>
</dbReference>
<evidence type="ECO:0000259" key="1">
    <source>
        <dbReference type="PROSITE" id="PS51186"/>
    </source>
</evidence>
<comment type="caution">
    <text evidence="2">The sequence shown here is derived from an EMBL/GenBank/DDBJ whole genome shotgun (WGS) entry which is preliminary data.</text>
</comment>
<organism evidence="2 3">
    <name type="scientific">Comamonas odontotermitis</name>
    <dbReference type="NCBI Taxonomy" id="379895"/>
    <lineage>
        <taxon>Bacteria</taxon>
        <taxon>Pseudomonadati</taxon>
        <taxon>Pseudomonadota</taxon>
        <taxon>Betaproteobacteria</taxon>
        <taxon>Burkholderiales</taxon>
        <taxon>Comamonadaceae</taxon>
        <taxon>Comamonas</taxon>
    </lineage>
</organism>